<dbReference type="Gene3D" id="3.40.50.300">
    <property type="entry name" value="P-loop containing nucleotide triphosphate hydrolases"/>
    <property type="match status" value="1"/>
</dbReference>
<dbReference type="InterPro" id="IPR003593">
    <property type="entry name" value="AAA+_ATPase"/>
</dbReference>
<evidence type="ECO:0000256" key="4">
    <source>
        <dbReference type="ARBA" id="ARBA00022840"/>
    </source>
</evidence>
<dbReference type="InterPro" id="IPR036640">
    <property type="entry name" value="ABC1_TM_sf"/>
</dbReference>
<feature type="transmembrane region" description="Helical" evidence="7">
    <location>
        <begin position="30"/>
        <end position="55"/>
    </location>
</feature>
<dbReference type="EMBL" id="JACJIQ010000004">
    <property type="protein sequence ID" value="MBA9076673.1"/>
    <property type="molecule type" value="Genomic_DNA"/>
</dbReference>
<keyword evidence="11" id="KW-1185">Reference proteome</keyword>
<reference evidence="10 11" key="1">
    <citation type="submission" date="2020-08" db="EMBL/GenBank/DDBJ databases">
        <title>Genomic Encyclopedia of Type Strains, Phase IV (KMG-IV): sequencing the most valuable type-strain genomes for metagenomic binning, comparative biology and taxonomic classification.</title>
        <authorList>
            <person name="Goeker M."/>
        </authorList>
    </citation>
    <scope>NUCLEOTIDE SEQUENCE [LARGE SCALE GENOMIC DNA]</scope>
    <source>
        <strain evidence="10 11">DSM 29854</strain>
    </source>
</reference>
<dbReference type="GO" id="GO:0005524">
    <property type="term" value="F:ATP binding"/>
    <property type="evidence" value="ECO:0007669"/>
    <property type="project" value="UniProtKB-KW"/>
</dbReference>
<dbReference type="GO" id="GO:0140359">
    <property type="term" value="F:ABC-type transporter activity"/>
    <property type="evidence" value="ECO:0007669"/>
    <property type="project" value="InterPro"/>
</dbReference>
<dbReference type="PROSITE" id="PS00211">
    <property type="entry name" value="ABC_TRANSPORTER_1"/>
    <property type="match status" value="1"/>
</dbReference>
<dbReference type="Gene3D" id="1.20.1560.10">
    <property type="entry name" value="ABC transporter type 1, transmembrane domain"/>
    <property type="match status" value="1"/>
</dbReference>
<feature type="domain" description="ABC transporter" evidence="8">
    <location>
        <begin position="356"/>
        <end position="558"/>
    </location>
</feature>
<feature type="domain" description="ABC transmembrane type-1" evidence="9">
    <location>
        <begin position="45"/>
        <end position="322"/>
    </location>
</feature>
<keyword evidence="2 7" id="KW-0812">Transmembrane</keyword>
<accession>A0A839GGG0</accession>
<keyword evidence="3" id="KW-0547">Nucleotide-binding</keyword>
<evidence type="ECO:0000256" key="1">
    <source>
        <dbReference type="ARBA" id="ARBA00004651"/>
    </source>
</evidence>
<evidence type="ECO:0000256" key="3">
    <source>
        <dbReference type="ARBA" id="ARBA00022741"/>
    </source>
</evidence>
<dbReference type="PANTHER" id="PTHR24221:SF653">
    <property type="entry name" value="TRANSPORT ATP-BINDING PROTEIN CYDC"/>
    <property type="match status" value="1"/>
</dbReference>
<dbReference type="SUPFAM" id="SSF52540">
    <property type="entry name" value="P-loop containing nucleoside triphosphate hydrolases"/>
    <property type="match status" value="1"/>
</dbReference>
<name>A0A839GGG0_9BACT</name>
<dbReference type="InterPro" id="IPR017871">
    <property type="entry name" value="ABC_transporter-like_CS"/>
</dbReference>
<feature type="transmembrane region" description="Helical" evidence="7">
    <location>
        <begin position="152"/>
        <end position="170"/>
    </location>
</feature>
<dbReference type="InterPro" id="IPR027417">
    <property type="entry name" value="P-loop_NTPase"/>
</dbReference>
<dbReference type="GO" id="GO:0005886">
    <property type="term" value="C:plasma membrane"/>
    <property type="evidence" value="ECO:0007669"/>
    <property type="project" value="UniProtKB-SubCell"/>
</dbReference>
<feature type="transmembrane region" description="Helical" evidence="7">
    <location>
        <begin position="176"/>
        <end position="192"/>
    </location>
</feature>
<dbReference type="AlphaFoldDB" id="A0A839GGG0"/>
<dbReference type="PROSITE" id="PS50929">
    <property type="entry name" value="ABC_TM1F"/>
    <property type="match status" value="1"/>
</dbReference>
<dbReference type="InterPro" id="IPR011527">
    <property type="entry name" value="ABC1_TM_dom"/>
</dbReference>
<evidence type="ECO:0000313" key="10">
    <source>
        <dbReference type="EMBL" id="MBA9076673.1"/>
    </source>
</evidence>
<gene>
    <name evidence="10" type="ORF">FHS90_001379</name>
</gene>
<dbReference type="CDD" id="cd03228">
    <property type="entry name" value="ABCC_MRP_Like"/>
    <property type="match status" value="1"/>
</dbReference>
<evidence type="ECO:0000256" key="2">
    <source>
        <dbReference type="ARBA" id="ARBA00022692"/>
    </source>
</evidence>
<evidence type="ECO:0000256" key="7">
    <source>
        <dbReference type="SAM" id="Phobius"/>
    </source>
</evidence>
<evidence type="ECO:0000313" key="11">
    <source>
        <dbReference type="Proteomes" id="UP000563094"/>
    </source>
</evidence>
<dbReference type="PROSITE" id="PS50893">
    <property type="entry name" value="ABC_TRANSPORTER_2"/>
    <property type="match status" value="1"/>
</dbReference>
<feature type="transmembrane region" description="Helical" evidence="7">
    <location>
        <begin position="75"/>
        <end position="92"/>
    </location>
</feature>
<organism evidence="10 11">
    <name type="scientific">Rufibacter quisquiliarum</name>
    <dbReference type="NCBI Taxonomy" id="1549639"/>
    <lineage>
        <taxon>Bacteria</taxon>
        <taxon>Pseudomonadati</taxon>
        <taxon>Bacteroidota</taxon>
        <taxon>Cytophagia</taxon>
        <taxon>Cytophagales</taxon>
        <taxon>Hymenobacteraceae</taxon>
        <taxon>Rufibacter</taxon>
    </lineage>
</organism>
<dbReference type="PANTHER" id="PTHR24221">
    <property type="entry name" value="ATP-BINDING CASSETTE SUB-FAMILY B"/>
    <property type="match status" value="1"/>
</dbReference>
<evidence type="ECO:0000256" key="5">
    <source>
        <dbReference type="ARBA" id="ARBA00022989"/>
    </source>
</evidence>
<dbReference type="SUPFAM" id="SSF90123">
    <property type="entry name" value="ABC transporter transmembrane region"/>
    <property type="match status" value="1"/>
</dbReference>
<dbReference type="GO" id="GO:0034040">
    <property type="term" value="F:ATPase-coupled lipid transmembrane transporter activity"/>
    <property type="evidence" value="ECO:0007669"/>
    <property type="project" value="TreeGrafter"/>
</dbReference>
<evidence type="ECO:0000259" key="8">
    <source>
        <dbReference type="PROSITE" id="PS50893"/>
    </source>
</evidence>
<dbReference type="InterPro" id="IPR003439">
    <property type="entry name" value="ABC_transporter-like_ATP-bd"/>
</dbReference>
<dbReference type="GO" id="GO:0016887">
    <property type="term" value="F:ATP hydrolysis activity"/>
    <property type="evidence" value="ECO:0007669"/>
    <property type="project" value="InterPro"/>
</dbReference>
<comment type="caution">
    <text evidence="10">The sequence shown here is derived from an EMBL/GenBank/DDBJ whole genome shotgun (WGS) entry which is preliminary data.</text>
</comment>
<dbReference type="Pfam" id="PF00005">
    <property type="entry name" value="ABC_tran"/>
    <property type="match status" value="1"/>
</dbReference>
<dbReference type="Proteomes" id="UP000563094">
    <property type="component" value="Unassembled WGS sequence"/>
</dbReference>
<evidence type="ECO:0000256" key="6">
    <source>
        <dbReference type="ARBA" id="ARBA00023136"/>
    </source>
</evidence>
<dbReference type="RefSeq" id="WP_182512441.1">
    <property type="nucleotide sequence ID" value="NZ_JACJIQ010000004.1"/>
</dbReference>
<protein>
    <submittedName>
        <fullName evidence="10">ABC-type multidrug transport system fused ATPase/permease subunit</fullName>
    </submittedName>
</protein>
<keyword evidence="5 7" id="KW-1133">Transmembrane helix</keyword>
<sequence>MAIAVSSLLGLKEKVALVLNAAPKVLKPKFYLSTLYVILIPLLDLAVAFWMYALLMVLQGEAVHVLGTTLRAGEISWVIGAFVMITVVRQGVEYLSIRVSRTLSQEIFQSFSIRLLEKYLSLPWLQYTQENKAVRVKHCTVTALDGAYSFQVVLNLIGAAISLLVLGIAALVKMPVVALSGAGLLALFSVISKKLIKSKLQEAVTDHDTYQRRFYQRMHESLSLPREINVFGAKDYFQGAVFAELKRLNHAKIDMSVLPHIPRIVLEAILTLVLAATLLIVTWVETYSSGELIANLATIVVLARRIIPAMAAFLSAFSELDGSVFNIEVIEKELAQKGRPETYLQGSNSLNAEELLQLRQISFQYTAGQPVLQDVSLSICQGDRIALLGETGRGKSTLLMISAGLIEPTAGEVIISSTGGHTPKRAYVPQEVVLLSGSVLENISFGEAAIDEAWAWQVLEAVMLKELVSQLPQGILSPIGDNGVMFSGGQRQRLGIARALYKRPDLLFLDEATSALDEETEQVVMANINTCLQKGAVLFITHRKSTAELFATYTVHLT</sequence>
<keyword evidence="6 7" id="KW-0472">Membrane</keyword>
<comment type="subcellular location">
    <subcellularLocation>
        <location evidence="1">Cell membrane</location>
        <topology evidence="1">Multi-pass membrane protein</topology>
    </subcellularLocation>
</comment>
<feature type="transmembrane region" description="Helical" evidence="7">
    <location>
        <begin position="264"/>
        <end position="284"/>
    </location>
</feature>
<dbReference type="InterPro" id="IPR039421">
    <property type="entry name" value="Type_1_exporter"/>
</dbReference>
<dbReference type="SMART" id="SM00382">
    <property type="entry name" value="AAA"/>
    <property type="match status" value="1"/>
</dbReference>
<keyword evidence="4" id="KW-0067">ATP-binding</keyword>
<proteinExistence type="predicted"/>
<evidence type="ECO:0000259" key="9">
    <source>
        <dbReference type="PROSITE" id="PS50929"/>
    </source>
</evidence>